<comment type="caution">
    <text evidence="2">The sequence shown here is derived from an EMBL/GenBank/DDBJ whole genome shotgun (WGS) entry which is preliminary data.</text>
</comment>
<protein>
    <submittedName>
        <fullName evidence="2">Uncharacterized protein</fullName>
    </submittedName>
</protein>
<evidence type="ECO:0000313" key="2">
    <source>
        <dbReference type="EMBL" id="KAK5885460.1"/>
    </source>
</evidence>
<proteinExistence type="predicted"/>
<reference evidence="2 3" key="1">
    <citation type="journal article" date="2023" name="Mol. Biol. Evol.">
        <title>Genomics of Secondarily Temperate Adaptation in the Only Non-Antarctic Icefish.</title>
        <authorList>
            <person name="Rivera-Colon A.G."/>
            <person name="Rayamajhi N."/>
            <person name="Minhas B.F."/>
            <person name="Madrigal G."/>
            <person name="Bilyk K.T."/>
            <person name="Yoon V."/>
            <person name="Hune M."/>
            <person name="Gregory S."/>
            <person name="Cheng C.H.C."/>
            <person name="Catchen J.M."/>
        </authorList>
    </citation>
    <scope>NUCLEOTIDE SEQUENCE [LARGE SCALE GENOMIC DNA]</scope>
    <source>
        <strain evidence="2">JC2023a</strain>
    </source>
</reference>
<name>A0AAN8BI80_9TELE</name>
<dbReference type="EMBL" id="JAULUE010002060">
    <property type="protein sequence ID" value="KAK5885460.1"/>
    <property type="molecule type" value="Genomic_DNA"/>
</dbReference>
<dbReference type="AlphaFoldDB" id="A0AAN8BI80"/>
<feature type="region of interest" description="Disordered" evidence="1">
    <location>
        <begin position="24"/>
        <end position="117"/>
    </location>
</feature>
<dbReference type="Proteomes" id="UP001335648">
    <property type="component" value="Unassembled WGS sequence"/>
</dbReference>
<evidence type="ECO:0000256" key="1">
    <source>
        <dbReference type="SAM" id="MobiDB-lite"/>
    </source>
</evidence>
<accession>A0AAN8BI80</accession>
<evidence type="ECO:0000313" key="3">
    <source>
        <dbReference type="Proteomes" id="UP001335648"/>
    </source>
</evidence>
<gene>
    <name evidence="2" type="ORF">CesoFtcFv8_019165</name>
</gene>
<keyword evidence="3" id="KW-1185">Reference proteome</keyword>
<feature type="compositionally biased region" description="Low complexity" evidence="1">
    <location>
        <begin position="88"/>
        <end position="108"/>
    </location>
</feature>
<sequence>MTSPYPQRHPEYCWTQEVRYQHWNVNTTTTPPSPPSPSEQHPPHPHPQSSTLPTLTLRAAPSPPSPSEQHPPHPHPQSSTLPTPPDLPSLSSTRTPFFSFTSSSSMTDDSIKSMKTW</sequence>
<organism evidence="2 3">
    <name type="scientific">Champsocephalus esox</name>
    <name type="common">pike icefish</name>
    <dbReference type="NCBI Taxonomy" id="159716"/>
    <lineage>
        <taxon>Eukaryota</taxon>
        <taxon>Metazoa</taxon>
        <taxon>Chordata</taxon>
        <taxon>Craniata</taxon>
        <taxon>Vertebrata</taxon>
        <taxon>Euteleostomi</taxon>
        <taxon>Actinopterygii</taxon>
        <taxon>Neopterygii</taxon>
        <taxon>Teleostei</taxon>
        <taxon>Neoteleostei</taxon>
        <taxon>Acanthomorphata</taxon>
        <taxon>Eupercaria</taxon>
        <taxon>Perciformes</taxon>
        <taxon>Notothenioidei</taxon>
        <taxon>Channichthyidae</taxon>
        <taxon>Champsocephalus</taxon>
    </lineage>
</organism>